<dbReference type="PROSITE" id="PS51232">
    <property type="entry name" value="GBD_FH3"/>
    <property type="match status" value="1"/>
</dbReference>
<dbReference type="SUPFAM" id="SSF48371">
    <property type="entry name" value="ARM repeat"/>
    <property type="match status" value="1"/>
</dbReference>
<evidence type="ECO:0000256" key="4">
    <source>
        <dbReference type="SAM" id="Coils"/>
    </source>
</evidence>
<dbReference type="GO" id="GO:0015629">
    <property type="term" value="C:actin cytoskeleton"/>
    <property type="evidence" value="ECO:0007669"/>
    <property type="project" value="UniProtKB-ARBA"/>
</dbReference>
<dbReference type="PANTHER" id="PTHR47102:SF2">
    <property type="entry name" value="PROTEIN BNI1"/>
    <property type="match status" value="1"/>
</dbReference>
<gene>
    <name evidence="7" type="ORF">CU098_002983</name>
</gene>
<dbReference type="GO" id="GO:0003779">
    <property type="term" value="F:actin binding"/>
    <property type="evidence" value="ECO:0007669"/>
    <property type="project" value="InterPro"/>
</dbReference>
<dbReference type="Gene3D" id="1.10.238.150">
    <property type="entry name" value="Formin, FH3 diaphanous domain"/>
    <property type="match status" value="1"/>
</dbReference>
<dbReference type="Pfam" id="PF06367">
    <property type="entry name" value="Drf_FH3"/>
    <property type="match status" value="1"/>
</dbReference>
<keyword evidence="2 4" id="KW-0175">Coiled coil</keyword>
<evidence type="ECO:0000256" key="5">
    <source>
        <dbReference type="SAM" id="MobiDB-lite"/>
    </source>
</evidence>
<dbReference type="GO" id="GO:0005938">
    <property type="term" value="C:cell cortex"/>
    <property type="evidence" value="ECO:0007669"/>
    <property type="project" value="UniProtKB-ARBA"/>
</dbReference>
<dbReference type="GO" id="GO:1903475">
    <property type="term" value="P:mitotic actomyosin contractile ring assembly"/>
    <property type="evidence" value="ECO:0007669"/>
    <property type="project" value="TreeGrafter"/>
</dbReference>
<feature type="non-terminal residue" evidence="7">
    <location>
        <position position="667"/>
    </location>
</feature>
<dbReference type="InterPro" id="IPR016024">
    <property type="entry name" value="ARM-type_fold"/>
</dbReference>
<comment type="caution">
    <text evidence="7">The sequence shown here is derived from an EMBL/GenBank/DDBJ whole genome shotgun (WGS) entry which is preliminary data.</text>
</comment>
<dbReference type="InterPro" id="IPR044933">
    <property type="entry name" value="DIA_GBD_sf"/>
</dbReference>
<dbReference type="InterPro" id="IPR014768">
    <property type="entry name" value="GBD/FH3_dom"/>
</dbReference>
<organism evidence="7 8">
    <name type="scientific">Rhizopus stolonifer</name>
    <name type="common">Rhizopus nigricans</name>
    <dbReference type="NCBI Taxonomy" id="4846"/>
    <lineage>
        <taxon>Eukaryota</taxon>
        <taxon>Fungi</taxon>
        <taxon>Fungi incertae sedis</taxon>
        <taxon>Mucoromycota</taxon>
        <taxon>Mucoromycotina</taxon>
        <taxon>Mucoromycetes</taxon>
        <taxon>Mucorales</taxon>
        <taxon>Mucorineae</taxon>
        <taxon>Rhizopodaceae</taxon>
        <taxon>Rhizopus</taxon>
    </lineage>
</organism>
<protein>
    <recommendedName>
        <fullName evidence="6">GBD/FH3 domain-containing protein</fullName>
    </recommendedName>
</protein>
<dbReference type="GO" id="GO:0031267">
    <property type="term" value="F:small GTPase binding"/>
    <property type="evidence" value="ECO:0007669"/>
    <property type="project" value="InterPro"/>
</dbReference>
<dbReference type="Gene3D" id="1.25.10.10">
    <property type="entry name" value="Leucine-rich Repeat Variant"/>
    <property type="match status" value="1"/>
</dbReference>
<dbReference type="SMART" id="SM01139">
    <property type="entry name" value="Drf_FH3"/>
    <property type="match status" value="1"/>
</dbReference>
<evidence type="ECO:0000256" key="1">
    <source>
        <dbReference type="ARBA" id="ARBA00008214"/>
    </source>
</evidence>
<name>A0A367KV84_RHIST</name>
<dbReference type="Gene3D" id="1.10.20.40">
    <property type="entry name" value="Formin, diaphanous GTPase-binding domain"/>
    <property type="match status" value="1"/>
</dbReference>
<dbReference type="InterPro" id="IPR051661">
    <property type="entry name" value="Actin_filament_regulator"/>
</dbReference>
<reference evidence="7 8" key="1">
    <citation type="journal article" date="2018" name="G3 (Bethesda)">
        <title>Phylogenetic and Phylogenomic Definition of Rhizopus Species.</title>
        <authorList>
            <person name="Gryganskyi A.P."/>
            <person name="Golan J."/>
            <person name="Dolatabadi S."/>
            <person name="Mondo S."/>
            <person name="Robb S."/>
            <person name="Idnurm A."/>
            <person name="Muszewska A."/>
            <person name="Steczkiewicz K."/>
            <person name="Masonjones S."/>
            <person name="Liao H.L."/>
            <person name="Gajdeczka M.T."/>
            <person name="Anike F."/>
            <person name="Vuek A."/>
            <person name="Anishchenko I.M."/>
            <person name="Voigt K."/>
            <person name="de Hoog G.S."/>
            <person name="Smith M.E."/>
            <person name="Heitman J."/>
            <person name="Vilgalys R."/>
            <person name="Stajich J.E."/>
        </authorList>
    </citation>
    <scope>NUCLEOTIDE SEQUENCE [LARGE SCALE GENOMIC DNA]</scope>
    <source>
        <strain evidence="7 8">LSU 92-RS-03</strain>
    </source>
</reference>
<dbReference type="GO" id="GO:0032153">
    <property type="term" value="C:cell division site"/>
    <property type="evidence" value="ECO:0007669"/>
    <property type="project" value="TreeGrafter"/>
</dbReference>
<dbReference type="GO" id="GO:0051017">
    <property type="term" value="P:actin filament bundle assembly"/>
    <property type="evidence" value="ECO:0007669"/>
    <property type="project" value="TreeGrafter"/>
</dbReference>
<dbReference type="Pfam" id="PF06371">
    <property type="entry name" value="Drf_GBD"/>
    <property type="match status" value="2"/>
</dbReference>
<comment type="similarity">
    <text evidence="3">Belongs to the formin homology family. BNI1 subfamily.</text>
</comment>
<sequence length="667" mass="75632">MSDFFGSFRKKKSHGQPPVTSPRASIDGSSRRSMGPFDGKIEENMPNSDEKIEELFDQMLARRGLDEEKRRPLKSQLDVKTKWAMIVQDRKAELSVSGRRTSTEEGDEEAQPLIHVLSDLAGEMWSATKDSTARAVERHSNRYSHLGPNPSMAASTHTHSASSAVPQTIAAYDGPLPSDKNSPEFYIRKFMEADLRAVTPALANNLEVSLRTRPVDWVMRFIELKGLRVLSNGLSYLNKRPERKGLTLELEIELVKCIKVLVNSRWGARDAILNPEYIYCFVFSVVCPQWQTRKIICDILLFMCHCDVPLGHKYVMQGFELLRQHKNDIGIFDSWLKDFENTLDGKRKISRSGSVDDYQKLGVYVPPDNHTVEYSVSNISLINSLTYIPTEVTDRIYLRSQFKASGLERIFLKLEKLDDAALYDQIDKYRRRAESDLDEAFGDEISMYSDVSQPNELLDLILDSIADAPNALHYLLHTLRSMLLIKGDADKKAHYHQAISEIVANIVMDRRDSVAVEELGASAFGISVNNMIGKFNELDRLQEIARSAEDDKETAIRLTAENKELRQQIEDLKSANDPTSKNTDTRNYKMENVAIRALLHQSKNTIVMLQEKLREKTDAAENSEYDSQGIAPIVVGDQWKWSGQKPETIKPLYSISSDADLSTEEND</sequence>
<evidence type="ECO:0000256" key="3">
    <source>
        <dbReference type="ARBA" id="ARBA00037935"/>
    </source>
</evidence>
<evidence type="ECO:0000313" key="7">
    <source>
        <dbReference type="EMBL" id="RCI06118.1"/>
    </source>
</evidence>
<evidence type="ECO:0000256" key="2">
    <source>
        <dbReference type="ARBA" id="ARBA00023054"/>
    </source>
</evidence>
<feature type="domain" description="GBD/FH3" evidence="6">
    <location>
        <begin position="44"/>
        <end position="514"/>
    </location>
</feature>
<dbReference type="GO" id="GO:0051016">
    <property type="term" value="P:barbed-end actin filament capping"/>
    <property type="evidence" value="ECO:0007669"/>
    <property type="project" value="TreeGrafter"/>
</dbReference>
<dbReference type="PANTHER" id="PTHR47102">
    <property type="entry name" value="PROTEIN BNI1"/>
    <property type="match status" value="1"/>
</dbReference>
<keyword evidence="8" id="KW-1185">Reference proteome</keyword>
<feature type="compositionally biased region" description="Basic and acidic residues" evidence="5">
    <location>
        <begin position="39"/>
        <end position="48"/>
    </location>
</feature>
<proteinExistence type="inferred from homology"/>
<dbReference type="OrthoDB" id="1104827at2759"/>
<accession>A0A367KV84</accession>
<dbReference type="InterPro" id="IPR010473">
    <property type="entry name" value="GTPase-bd"/>
</dbReference>
<feature type="coiled-coil region" evidence="4">
    <location>
        <begin position="538"/>
        <end position="575"/>
    </location>
</feature>
<dbReference type="AlphaFoldDB" id="A0A367KV84"/>
<comment type="similarity">
    <text evidence="1">Belongs to the formin homology family. Diaphanous subfamily.</text>
</comment>
<evidence type="ECO:0000259" key="6">
    <source>
        <dbReference type="PROSITE" id="PS51232"/>
    </source>
</evidence>
<dbReference type="STRING" id="4846.A0A367KV84"/>
<dbReference type="SMART" id="SM01140">
    <property type="entry name" value="Drf_GBD"/>
    <property type="match status" value="1"/>
</dbReference>
<dbReference type="EMBL" id="PJQM01000226">
    <property type="protein sequence ID" value="RCI06118.1"/>
    <property type="molecule type" value="Genomic_DNA"/>
</dbReference>
<dbReference type="InterPro" id="IPR010472">
    <property type="entry name" value="FH3_dom"/>
</dbReference>
<feature type="region of interest" description="Disordered" evidence="5">
    <location>
        <begin position="1"/>
        <end position="48"/>
    </location>
</feature>
<evidence type="ECO:0000313" key="8">
    <source>
        <dbReference type="Proteomes" id="UP000253551"/>
    </source>
</evidence>
<dbReference type="InterPro" id="IPR011989">
    <property type="entry name" value="ARM-like"/>
</dbReference>
<dbReference type="GO" id="GO:0043332">
    <property type="term" value="C:mating projection tip"/>
    <property type="evidence" value="ECO:0007669"/>
    <property type="project" value="TreeGrafter"/>
</dbReference>
<dbReference type="Proteomes" id="UP000253551">
    <property type="component" value="Unassembled WGS sequence"/>
</dbReference>